<dbReference type="STRING" id="3088.A0A383V3N7"/>
<evidence type="ECO:0000256" key="5">
    <source>
        <dbReference type="ARBA" id="ARBA00049274"/>
    </source>
</evidence>
<keyword evidence="2" id="KW-0547">Nucleotide-binding</keyword>
<protein>
    <recommendedName>
        <fullName evidence="4">Tubulin--tyrosine ligase-like protein 5</fullName>
    </recommendedName>
</protein>
<comment type="catalytic activity">
    <reaction evidence="5">
        <text>L-glutamyl-[protein] + L-glutamate + ATP = gamma-L-glutamyl-L-glutamyl-[protein] + ADP + phosphate + H(+)</text>
        <dbReference type="Rhea" id="RHEA:60144"/>
        <dbReference type="Rhea" id="RHEA-COMP:10208"/>
        <dbReference type="Rhea" id="RHEA-COMP:15517"/>
        <dbReference type="ChEBI" id="CHEBI:15378"/>
        <dbReference type="ChEBI" id="CHEBI:29973"/>
        <dbReference type="ChEBI" id="CHEBI:29985"/>
        <dbReference type="ChEBI" id="CHEBI:30616"/>
        <dbReference type="ChEBI" id="CHEBI:43474"/>
        <dbReference type="ChEBI" id="CHEBI:143622"/>
        <dbReference type="ChEBI" id="CHEBI:456216"/>
    </reaction>
    <physiologicalReaction direction="left-to-right" evidence="5">
        <dbReference type="Rhea" id="RHEA:60145"/>
    </physiologicalReaction>
</comment>
<feature type="compositionally biased region" description="Basic residues" evidence="6">
    <location>
        <begin position="543"/>
        <end position="552"/>
    </location>
</feature>
<dbReference type="AlphaFoldDB" id="A0A383V3N7"/>
<evidence type="ECO:0000313" key="7">
    <source>
        <dbReference type="EMBL" id="SZX59402.1"/>
    </source>
</evidence>
<dbReference type="PROSITE" id="PS51221">
    <property type="entry name" value="TTL"/>
    <property type="match status" value="1"/>
</dbReference>
<organism evidence="7 8">
    <name type="scientific">Tetradesmus obliquus</name>
    <name type="common">Green alga</name>
    <name type="synonym">Acutodesmus obliquus</name>
    <dbReference type="NCBI Taxonomy" id="3088"/>
    <lineage>
        <taxon>Eukaryota</taxon>
        <taxon>Viridiplantae</taxon>
        <taxon>Chlorophyta</taxon>
        <taxon>core chlorophytes</taxon>
        <taxon>Chlorophyceae</taxon>
        <taxon>CS clade</taxon>
        <taxon>Sphaeropleales</taxon>
        <taxon>Scenedesmaceae</taxon>
        <taxon>Tetradesmus</taxon>
    </lineage>
</organism>
<proteinExistence type="predicted"/>
<dbReference type="PANTHER" id="PTHR12241:SF145">
    <property type="entry name" value="TUBULIN POLYGLUTAMYLASE TTLL5"/>
    <property type="match status" value="1"/>
</dbReference>
<gene>
    <name evidence="7" type="ORF">BQ4739_LOCUS22</name>
</gene>
<dbReference type="GO" id="GO:0005524">
    <property type="term" value="F:ATP binding"/>
    <property type="evidence" value="ECO:0007669"/>
    <property type="project" value="UniProtKB-KW"/>
</dbReference>
<dbReference type="EMBL" id="FNXT01000001">
    <property type="protein sequence ID" value="SZX59402.1"/>
    <property type="molecule type" value="Genomic_DNA"/>
</dbReference>
<dbReference type="GO" id="GO:0036064">
    <property type="term" value="C:ciliary basal body"/>
    <property type="evidence" value="ECO:0007669"/>
    <property type="project" value="TreeGrafter"/>
</dbReference>
<sequence>MRRPKGRLPAAARHPQSAVGVAGAQGTGDKKQAAVERNSGTFRFWHDERRFKGGADKCLVQQALFAAGGVRTGGYPKAAPISGPLGCQRLSDWDMLWSPARSALRAVPFLKPGQLVSAVPGMYSLTKKRRLSSTLSAAYGEHAWQLVPQSYSLPAELQQWRAWIDEQAAAGCDPGPWMLKTAQHLGKGLVLLPGEAAYTAAQQPRLPSAKPFVLAQRYVANPLLINGAKFGIRLWLLVTGVDPFTCYLHREGLVLFSTDSYDLDSLSDDEGAAARGHITNYAQNVNGTVWNLDMLKQHLGAGPYKQLWSQLVLSAAHVACAALGDVRTEHRKAAVPPNATFELLGLDYLVDDAMHPWLLEVNGTPSLAVEHGDAPVEQLIHSTKNAMVKDMVGILNCQQRFLARYGQQQPGQKLPPQTARRLQTSLGKDDEALQRKRVEAELKHRGGFLPLMAHYPVAKYGAASSSSSSSSSILTVAGMQQSGPAAAAADGTVQQPAAAEGEAAGAAAAANGSGGSSSGGVPFSERDKHTCLFVQQYLQQHRKLAAAKRQKQQRQQADDAEQAADQDSKAQQQGRDTMPMEL</sequence>
<evidence type="ECO:0000256" key="6">
    <source>
        <dbReference type="SAM" id="MobiDB-lite"/>
    </source>
</evidence>
<dbReference type="GO" id="GO:0015631">
    <property type="term" value="F:tubulin binding"/>
    <property type="evidence" value="ECO:0007669"/>
    <property type="project" value="TreeGrafter"/>
</dbReference>
<dbReference type="Proteomes" id="UP000256970">
    <property type="component" value="Unassembled WGS sequence"/>
</dbReference>
<dbReference type="GO" id="GO:0070740">
    <property type="term" value="F:tubulin-glutamic acid ligase activity"/>
    <property type="evidence" value="ECO:0007669"/>
    <property type="project" value="TreeGrafter"/>
</dbReference>
<feature type="region of interest" description="Disordered" evidence="6">
    <location>
        <begin position="487"/>
        <end position="523"/>
    </location>
</feature>
<accession>A0A383V3N7</accession>
<reference evidence="7 8" key="1">
    <citation type="submission" date="2016-10" db="EMBL/GenBank/DDBJ databases">
        <authorList>
            <person name="Cai Z."/>
        </authorList>
    </citation>
    <scope>NUCLEOTIDE SEQUENCE [LARGE SCALE GENOMIC DNA]</scope>
</reference>
<evidence type="ECO:0000256" key="3">
    <source>
        <dbReference type="ARBA" id="ARBA00022840"/>
    </source>
</evidence>
<keyword evidence="8" id="KW-1185">Reference proteome</keyword>
<keyword evidence="1" id="KW-0436">Ligase</keyword>
<dbReference type="Pfam" id="PF03133">
    <property type="entry name" value="TTL"/>
    <property type="match status" value="1"/>
</dbReference>
<dbReference type="InterPro" id="IPR004344">
    <property type="entry name" value="TTL/TTLL_fam"/>
</dbReference>
<dbReference type="GO" id="GO:0000226">
    <property type="term" value="P:microtubule cytoskeleton organization"/>
    <property type="evidence" value="ECO:0007669"/>
    <property type="project" value="TreeGrafter"/>
</dbReference>
<keyword evidence="3" id="KW-0067">ATP-binding</keyword>
<evidence type="ECO:0000256" key="1">
    <source>
        <dbReference type="ARBA" id="ARBA00022598"/>
    </source>
</evidence>
<dbReference type="PANTHER" id="PTHR12241">
    <property type="entry name" value="TUBULIN POLYGLUTAMYLASE"/>
    <property type="match status" value="1"/>
</dbReference>
<feature type="region of interest" description="Disordered" evidence="6">
    <location>
        <begin position="1"/>
        <end position="33"/>
    </location>
</feature>
<feature type="compositionally biased region" description="Low complexity" evidence="6">
    <location>
        <begin position="497"/>
        <end position="511"/>
    </location>
</feature>
<dbReference type="Gene3D" id="3.30.470.20">
    <property type="entry name" value="ATP-grasp fold, B domain"/>
    <property type="match status" value="1"/>
</dbReference>
<evidence type="ECO:0000313" key="8">
    <source>
        <dbReference type="Proteomes" id="UP000256970"/>
    </source>
</evidence>
<evidence type="ECO:0000256" key="4">
    <source>
        <dbReference type="ARBA" id="ARBA00041448"/>
    </source>
</evidence>
<evidence type="ECO:0000256" key="2">
    <source>
        <dbReference type="ARBA" id="ARBA00022741"/>
    </source>
</evidence>
<feature type="region of interest" description="Disordered" evidence="6">
    <location>
        <begin position="543"/>
        <end position="582"/>
    </location>
</feature>
<name>A0A383V3N7_TETOB</name>
<dbReference type="SUPFAM" id="SSF56059">
    <property type="entry name" value="Glutathione synthetase ATP-binding domain-like"/>
    <property type="match status" value="1"/>
</dbReference>